<dbReference type="RefSeq" id="WP_047279811.1">
    <property type="nucleotide sequence ID" value="NZ_JAAQXX010000009.1"/>
</dbReference>
<evidence type="ECO:0000313" key="2">
    <source>
        <dbReference type="Proteomes" id="UP000219564"/>
    </source>
</evidence>
<comment type="caution">
    <text evidence="1">The sequence shown here is derived from an EMBL/GenBank/DDBJ whole genome shotgun (WGS) entry which is preliminary data.</text>
</comment>
<dbReference type="Pfam" id="PF09523">
    <property type="entry name" value="DUF2390"/>
    <property type="match status" value="1"/>
</dbReference>
<accession>A0AAX2HE33</accession>
<proteinExistence type="predicted"/>
<dbReference type="NCBIfam" id="TIGR02444">
    <property type="entry name" value="TIGR02444 family protein"/>
    <property type="match status" value="1"/>
</dbReference>
<sequence length="154" mass="17765">MHTDLWNYCLHLYARPGVEHACLELQHRGMDVCLLLCAAWLQTRGVTCDEGRLTQLQDCAGPWQRDVIQPLRHLRMQWREASAHDETLATLRMQVKTLELEAERTLLLRLESLTRQWLPGQCAQTCDWLRELARLAGQPDCDTLQALRAAINHA</sequence>
<dbReference type="InterPro" id="IPR012659">
    <property type="entry name" value="CHP02444"/>
</dbReference>
<dbReference type="AlphaFoldDB" id="A0AAX2HE33"/>
<dbReference type="EMBL" id="OBKZ01000054">
    <property type="protein sequence ID" value="SOB55084.1"/>
    <property type="molecule type" value="Genomic_DNA"/>
</dbReference>
<organism evidence="1 2">
    <name type="scientific">Pseudomonas lundensis</name>
    <dbReference type="NCBI Taxonomy" id="86185"/>
    <lineage>
        <taxon>Bacteria</taxon>
        <taxon>Pseudomonadati</taxon>
        <taxon>Pseudomonadota</taxon>
        <taxon>Gammaproteobacteria</taxon>
        <taxon>Pseudomonadales</taxon>
        <taxon>Pseudomonadaceae</taxon>
        <taxon>Pseudomonas</taxon>
    </lineage>
</organism>
<gene>
    <name evidence="1" type="ORF">PLUA15_70033</name>
</gene>
<dbReference type="Proteomes" id="UP000219564">
    <property type="component" value="Unassembled WGS sequence"/>
</dbReference>
<protein>
    <recommendedName>
        <fullName evidence="3">TIGR02444 family protein</fullName>
    </recommendedName>
</protein>
<evidence type="ECO:0000313" key="1">
    <source>
        <dbReference type="EMBL" id="SOB55084.1"/>
    </source>
</evidence>
<name>A0AAX2HE33_9PSED</name>
<evidence type="ECO:0008006" key="3">
    <source>
        <dbReference type="Google" id="ProtNLM"/>
    </source>
</evidence>
<reference evidence="1 2" key="1">
    <citation type="submission" date="2017-08" db="EMBL/GenBank/DDBJ databases">
        <authorList>
            <person name="Chaillou S."/>
        </authorList>
    </citation>
    <scope>NUCLEOTIDE SEQUENCE [LARGE SCALE GENOMIC DNA]</scope>
    <source>
        <strain evidence="1 2">MFPA15A1205</strain>
    </source>
</reference>